<dbReference type="OrthoDB" id="4495998at2"/>
<name>A0A318RPV0_WILLI</name>
<evidence type="ECO:0000313" key="4">
    <source>
        <dbReference type="EMBL" id="PYE20898.1"/>
    </source>
</evidence>
<sequence length="555" mass="58105">MSELVPGQNLPVTATTVVFSVSGVIGEIDLVGLVVGPDLRASDSDGVVFYNQPRAAGVRLEGSRIIVEFGALAAGSTVLCALSGDADATLAPGLTAELQGAPDDSRYTFPLRPIHGETALLCFELYQRSGQWRVRALGQGYRGGLAALLTAHGVDVDDAPEVAPPPAADSPVGSQDPAGPQATESPQIAKSVPPATVALGSDYGAAVARAHVVFEDAARSAAGYVQAEAFAMDRLDRELGELLADPAQRNSPVADRARAAAQQRCDDLVASARSRFDADSAVLMAELAALDPQLPPAMASWASPVWNRAGSPSAGGLRLGELFAPERGELRLPFCVPTPIARPLWVLDAGEPVLSVVTSLVLRLVVAARVPFPGTRATSDGGRVLIDVFDLTGSLAPMTEMLFPLLTAPAITSPESVADRLSVLESSIDLTQMALQAGEIDDIDTRVVLIADLPFGWDVAAMARLLRIADRGSELGWAFVFAGPLDDNDSDPLVSTIADRTMVIPVTEEARAHDPWVGLPWSVSAERIDPAGVQARQIVATLSSHQPRSGVNPNA</sequence>
<evidence type="ECO:0000256" key="1">
    <source>
        <dbReference type="ARBA" id="ARBA00008775"/>
    </source>
</evidence>
<dbReference type="EMBL" id="QJSP01000001">
    <property type="protein sequence ID" value="PYE20898.1"/>
    <property type="molecule type" value="Genomic_DNA"/>
</dbReference>
<feature type="region of interest" description="Disordered" evidence="2">
    <location>
        <begin position="157"/>
        <end position="190"/>
    </location>
</feature>
<dbReference type="InterPro" id="IPR003325">
    <property type="entry name" value="TerD"/>
</dbReference>
<reference evidence="4 5" key="1">
    <citation type="submission" date="2018-06" db="EMBL/GenBank/DDBJ databases">
        <title>Genomic Encyclopedia of Type Strains, Phase IV (KMG-IV): sequencing the most valuable type-strain genomes for metagenomic binning, comparative biology and taxonomic classification.</title>
        <authorList>
            <person name="Goeker M."/>
        </authorList>
    </citation>
    <scope>NUCLEOTIDE SEQUENCE [LARGE SCALE GENOMIC DNA]</scope>
    <source>
        <strain evidence="4 5">DSM 45521</strain>
    </source>
</reference>
<comment type="caution">
    <text evidence="4">The sequence shown here is derived from an EMBL/GenBank/DDBJ whole genome shotgun (WGS) entry which is preliminary data.</text>
</comment>
<dbReference type="CDD" id="cd06974">
    <property type="entry name" value="TerD_like"/>
    <property type="match status" value="1"/>
</dbReference>
<evidence type="ECO:0000256" key="2">
    <source>
        <dbReference type="SAM" id="MobiDB-lite"/>
    </source>
</evidence>
<gene>
    <name evidence="4" type="ORF">DFR67_101289</name>
</gene>
<dbReference type="PANTHER" id="PTHR32097">
    <property type="entry name" value="CAMP-BINDING PROTEIN 1-RELATED"/>
    <property type="match status" value="1"/>
</dbReference>
<keyword evidence="5" id="KW-1185">Reference proteome</keyword>
<organism evidence="4 5">
    <name type="scientific">Williamsia limnetica</name>
    <dbReference type="NCBI Taxonomy" id="882452"/>
    <lineage>
        <taxon>Bacteria</taxon>
        <taxon>Bacillati</taxon>
        <taxon>Actinomycetota</taxon>
        <taxon>Actinomycetes</taxon>
        <taxon>Mycobacteriales</taxon>
        <taxon>Nocardiaceae</taxon>
        <taxon>Williamsia</taxon>
    </lineage>
</organism>
<feature type="domain" description="TerD" evidence="3">
    <location>
        <begin position="107"/>
        <end position="151"/>
    </location>
</feature>
<comment type="similarity">
    <text evidence="1">Belongs to the CAPAB/TerDEXZ family.</text>
</comment>
<dbReference type="InterPro" id="IPR051324">
    <property type="entry name" value="Stress/Tellurium_Resist"/>
</dbReference>
<protein>
    <submittedName>
        <fullName evidence="4">Stress response protein SCP2</fullName>
    </submittedName>
</protein>
<dbReference type="Gene3D" id="2.60.60.30">
    <property type="entry name" value="sav2460 like domains"/>
    <property type="match status" value="1"/>
</dbReference>
<dbReference type="Pfam" id="PF02342">
    <property type="entry name" value="TerD"/>
    <property type="match status" value="1"/>
</dbReference>
<evidence type="ECO:0000259" key="3">
    <source>
        <dbReference type="Pfam" id="PF02342"/>
    </source>
</evidence>
<proteinExistence type="inferred from homology"/>
<dbReference type="AlphaFoldDB" id="A0A318RPV0"/>
<evidence type="ECO:0000313" key="5">
    <source>
        <dbReference type="Proteomes" id="UP000247591"/>
    </source>
</evidence>
<accession>A0A318RPV0</accession>
<dbReference type="Proteomes" id="UP000247591">
    <property type="component" value="Unassembled WGS sequence"/>
</dbReference>
<dbReference type="RefSeq" id="WP_110467619.1">
    <property type="nucleotide sequence ID" value="NZ_QJSP01000001.1"/>
</dbReference>
<dbReference type="PANTHER" id="PTHR32097:SF4">
    <property type="entry name" value="GENERAL STRESS PROTEIN 16U"/>
    <property type="match status" value="1"/>
</dbReference>